<comment type="caution">
    <text evidence="4">The sequence shown here is derived from an EMBL/GenBank/DDBJ whole genome shotgun (WGS) entry which is preliminary data.</text>
</comment>
<keyword evidence="4" id="KW-0808">Transferase</keyword>
<feature type="domain" description="Protein kinase" evidence="3">
    <location>
        <begin position="16"/>
        <end position="275"/>
    </location>
</feature>
<feature type="repeat" description="ANK" evidence="1">
    <location>
        <begin position="552"/>
        <end position="584"/>
    </location>
</feature>
<gene>
    <name evidence="4" type="ORF">GL50803_0017216</name>
</gene>
<keyword evidence="4" id="KW-0418">Kinase</keyword>
<evidence type="ECO:0000313" key="4">
    <source>
        <dbReference type="EMBL" id="KAE8303854.1"/>
    </source>
</evidence>
<dbReference type="Pfam" id="PF12796">
    <property type="entry name" value="Ank_2"/>
    <property type="match status" value="4"/>
</dbReference>
<dbReference type="PROSITE" id="PS50297">
    <property type="entry name" value="ANK_REP_REGION"/>
    <property type="match status" value="1"/>
</dbReference>
<dbReference type="PROSITE" id="PS50011">
    <property type="entry name" value="PROTEIN_KINASE_DOM"/>
    <property type="match status" value="1"/>
</dbReference>
<dbReference type="InterPro" id="IPR002110">
    <property type="entry name" value="Ankyrin_rpt"/>
</dbReference>
<sequence length="834" mass="92431">MKENMSIDFHPLGDRFASIQCVGSSTAGKTYLAIKVDQGCPVILKEVDLSNLSSDQIDLLEGYVTAIKELTCPNIVRYKAIHKGSMGDKVYLESEYCSLGSVQDMVINHKASRRIIREDFIWRVAAVIVFVLEYLHTHLTPQYCSIKSYRCLRPSNILLTEDDIIKIDNFSATRLLGDYSSESLRIYIAPELLAGAAYGPAADAWSLGCILLTMCTLLEPLSVIDPRASNEPLDLSTLHGLEHYSNELLELIKNCLYISVNMRSTISQLRSHPRIKDTLANELHGPQRNPGSFLLSPKQSTFTPKSQQSLPMIYSSAPPLFSQMQDLQPPGLNMHIAHDQDQNLVPTFNSPRNVQSLPISTSIPMPMPVQMPVQMSMPMQIPVQFPLQIPKPGSMDDVGICSPASSDVFKQIHQICNQMAMMIYLSVHKAYSQQPEEKLQSSSHLAASPALESELESTAVSDDTALMIAVRNRNMPALLSNISQLKQRKADNTTALMIAAETGNSEALSYLLGEYRLQRHDGKTALMLAILNGHVDVARVLADFESKIQDSDGRTALMYACERGMSELINVLLDAESGMTDVNGYSALMLALQRNNIDGVRALAKREAMITLSDGTSPLIIAENLENTDLLELVREYSSTTLNNENASTREENSRGSPTEETHMRLTVYDPPLEYIRGLGQNKNNEGTTNLMEAARIGSVCGVKQHIYEKKQTDSKGWTALMKAAFYGKSECIPLLKEEIKMANKAKYTALMSAAGNGHSACVRLLLAEAKMRNWKNETALMLAIMNEQEECIKLLMDKEGSLRTHDGLTMLEYAVKHNKVRSAEVIRAYKGVG</sequence>
<dbReference type="PANTHER" id="PTHR24184:SF11">
    <property type="entry name" value="ANKYRIN REPEAT AND SOCS BOX CONTAINING 3"/>
    <property type="match status" value="1"/>
</dbReference>
<dbReference type="InterPro" id="IPR011009">
    <property type="entry name" value="Kinase-like_dom_sf"/>
</dbReference>
<reference evidence="4 5" key="1">
    <citation type="journal article" date="2007" name="Science">
        <title>Genomic minimalism in the early diverging intestinal parasite Giardia lamblia.</title>
        <authorList>
            <person name="Morrison H.G."/>
            <person name="McArthur A.G."/>
            <person name="Gillin F.D."/>
            <person name="Aley S.B."/>
            <person name="Adam R.D."/>
            <person name="Olsen G.J."/>
            <person name="Best A.A."/>
            <person name="Cande W.Z."/>
            <person name="Chen F."/>
            <person name="Cipriano M.J."/>
            <person name="Davids B.J."/>
            <person name="Dawson S.C."/>
            <person name="Elmendorf H.G."/>
            <person name="Hehl A.B."/>
            <person name="Holder M.E."/>
            <person name="Huse S.M."/>
            <person name="Kim U.U."/>
            <person name="Lasek-Nesselquist E."/>
            <person name="Manning G."/>
            <person name="Nigam A."/>
            <person name="Nixon J.E."/>
            <person name="Palm D."/>
            <person name="Passamaneck N.E."/>
            <person name="Prabhu A."/>
            <person name="Reich C.I."/>
            <person name="Reiner D.S."/>
            <person name="Samuelson J."/>
            <person name="Svard S.G."/>
            <person name="Sogin M.L."/>
        </authorList>
    </citation>
    <scope>NUCLEOTIDE SEQUENCE [LARGE SCALE GENOMIC DNA]</scope>
    <source>
        <strain evidence="4 5">WB C6</strain>
    </source>
</reference>
<evidence type="ECO:0000256" key="2">
    <source>
        <dbReference type="SAM" id="MobiDB-lite"/>
    </source>
</evidence>
<feature type="region of interest" description="Disordered" evidence="2">
    <location>
        <begin position="641"/>
        <end position="660"/>
    </location>
</feature>
<dbReference type="InterPro" id="IPR036770">
    <property type="entry name" value="Ankyrin_rpt-contain_sf"/>
</dbReference>
<evidence type="ECO:0000313" key="5">
    <source>
        <dbReference type="Proteomes" id="UP000001548"/>
    </source>
</evidence>
<dbReference type="SUPFAM" id="SSF48403">
    <property type="entry name" value="Ankyrin repeat"/>
    <property type="match status" value="2"/>
</dbReference>
<name>A0A644F5E8_GIAIC</name>
<dbReference type="InterPro" id="IPR000719">
    <property type="entry name" value="Prot_kinase_dom"/>
</dbReference>
<proteinExistence type="predicted"/>
<dbReference type="InParanoid" id="A0A644F5E8"/>
<keyword evidence="5" id="KW-1185">Reference proteome</keyword>
<dbReference type="PANTHER" id="PTHR24184">
    <property type="entry name" value="SI:CH211-189E2.2"/>
    <property type="match status" value="1"/>
</dbReference>
<dbReference type="Gene3D" id="1.25.40.20">
    <property type="entry name" value="Ankyrin repeat-containing domain"/>
    <property type="match status" value="2"/>
</dbReference>
<dbReference type="GO" id="GO:0005524">
    <property type="term" value="F:ATP binding"/>
    <property type="evidence" value="ECO:0007669"/>
    <property type="project" value="InterPro"/>
</dbReference>
<dbReference type="PROSITE" id="PS50088">
    <property type="entry name" value="ANK_REPEAT"/>
    <property type="match status" value="2"/>
</dbReference>
<evidence type="ECO:0000256" key="1">
    <source>
        <dbReference type="PROSITE-ProRule" id="PRU00023"/>
    </source>
</evidence>
<dbReference type="SMART" id="SM00248">
    <property type="entry name" value="ANK"/>
    <property type="match status" value="8"/>
</dbReference>
<dbReference type="GO" id="GO:0004672">
    <property type="term" value="F:protein kinase activity"/>
    <property type="evidence" value="ECO:0007669"/>
    <property type="project" value="InterPro"/>
</dbReference>
<dbReference type="AlphaFoldDB" id="A0A644F5E8"/>
<evidence type="ECO:0000259" key="3">
    <source>
        <dbReference type="PROSITE" id="PS50011"/>
    </source>
</evidence>
<keyword evidence="1" id="KW-0040">ANK repeat</keyword>
<dbReference type="Pfam" id="PF00069">
    <property type="entry name" value="Pkinase"/>
    <property type="match status" value="1"/>
</dbReference>
<organism evidence="4 5">
    <name type="scientific">Giardia intestinalis (strain ATCC 50803 / WB clone C6)</name>
    <name type="common">Giardia lamblia</name>
    <dbReference type="NCBI Taxonomy" id="184922"/>
    <lineage>
        <taxon>Eukaryota</taxon>
        <taxon>Metamonada</taxon>
        <taxon>Diplomonadida</taxon>
        <taxon>Hexamitidae</taxon>
        <taxon>Giardiinae</taxon>
        <taxon>Giardia</taxon>
    </lineage>
</organism>
<dbReference type="SUPFAM" id="SSF56112">
    <property type="entry name" value="Protein kinase-like (PK-like)"/>
    <property type="match status" value="1"/>
</dbReference>
<feature type="repeat" description="ANK" evidence="1">
    <location>
        <begin position="521"/>
        <end position="553"/>
    </location>
</feature>
<dbReference type="Gene3D" id="1.10.510.10">
    <property type="entry name" value="Transferase(Phosphotransferase) domain 1"/>
    <property type="match status" value="1"/>
</dbReference>
<accession>A0A644F5E8</accession>
<protein>
    <submittedName>
        <fullName evidence="4">Kinase, NEK</fullName>
    </submittedName>
</protein>
<dbReference type="Proteomes" id="UP000001548">
    <property type="component" value="Unassembled WGS sequence"/>
</dbReference>
<feature type="compositionally biased region" description="Basic and acidic residues" evidence="2">
    <location>
        <begin position="648"/>
        <end position="660"/>
    </location>
</feature>
<dbReference type="EMBL" id="AACB03000002">
    <property type="protein sequence ID" value="KAE8303854.1"/>
    <property type="molecule type" value="Genomic_DNA"/>
</dbReference>